<gene>
    <name evidence="4" type="ORF">Aru02nite_70900</name>
</gene>
<accession>A0A8J3JD84</accession>
<evidence type="ECO:0000256" key="2">
    <source>
        <dbReference type="ARBA" id="ARBA00022840"/>
    </source>
</evidence>
<dbReference type="InterPro" id="IPR027417">
    <property type="entry name" value="P-loop_NTPase"/>
</dbReference>
<evidence type="ECO:0000256" key="1">
    <source>
        <dbReference type="ARBA" id="ARBA00022741"/>
    </source>
</evidence>
<dbReference type="Proteomes" id="UP000612808">
    <property type="component" value="Unassembled WGS sequence"/>
</dbReference>
<evidence type="ECO:0000313" key="5">
    <source>
        <dbReference type="Proteomes" id="UP000612808"/>
    </source>
</evidence>
<dbReference type="SUPFAM" id="SSF48452">
    <property type="entry name" value="TPR-like"/>
    <property type="match status" value="1"/>
</dbReference>
<dbReference type="Gene3D" id="1.25.40.10">
    <property type="entry name" value="Tetratricopeptide repeat domain"/>
    <property type="match status" value="1"/>
</dbReference>
<dbReference type="CDD" id="cd06170">
    <property type="entry name" value="LuxR_C_like"/>
    <property type="match status" value="1"/>
</dbReference>
<keyword evidence="1" id="KW-0547">Nucleotide-binding</keyword>
<dbReference type="EMBL" id="BOMB01000054">
    <property type="protein sequence ID" value="GID16201.1"/>
    <property type="molecule type" value="Genomic_DNA"/>
</dbReference>
<dbReference type="GO" id="GO:0005737">
    <property type="term" value="C:cytoplasm"/>
    <property type="evidence" value="ECO:0007669"/>
    <property type="project" value="TreeGrafter"/>
</dbReference>
<dbReference type="PRINTS" id="PR00038">
    <property type="entry name" value="HTHLUXR"/>
</dbReference>
<proteinExistence type="predicted"/>
<dbReference type="GO" id="GO:0003677">
    <property type="term" value="F:DNA binding"/>
    <property type="evidence" value="ECO:0007669"/>
    <property type="project" value="InterPro"/>
</dbReference>
<comment type="caution">
    <text evidence="4">The sequence shown here is derived from an EMBL/GenBank/DDBJ whole genome shotgun (WGS) entry which is preliminary data.</text>
</comment>
<protein>
    <submittedName>
        <fullName evidence="4">LuxR family transcriptional regulator</fullName>
    </submittedName>
</protein>
<dbReference type="GO" id="GO:0005524">
    <property type="term" value="F:ATP binding"/>
    <property type="evidence" value="ECO:0007669"/>
    <property type="project" value="UniProtKB-KW"/>
</dbReference>
<dbReference type="Pfam" id="PF00196">
    <property type="entry name" value="GerE"/>
    <property type="match status" value="1"/>
</dbReference>
<dbReference type="GO" id="GO:0006355">
    <property type="term" value="P:regulation of DNA-templated transcription"/>
    <property type="evidence" value="ECO:0007669"/>
    <property type="project" value="InterPro"/>
</dbReference>
<evidence type="ECO:0000313" key="4">
    <source>
        <dbReference type="EMBL" id="GID16201.1"/>
    </source>
</evidence>
<dbReference type="InterPro" id="IPR011990">
    <property type="entry name" value="TPR-like_helical_dom_sf"/>
</dbReference>
<dbReference type="PROSITE" id="PS50043">
    <property type="entry name" value="HTH_LUXR_2"/>
    <property type="match status" value="1"/>
</dbReference>
<dbReference type="InterPro" id="IPR000792">
    <property type="entry name" value="Tscrpt_reg_LuxR_C"/>
</dbReference>
<sequence length="943" mass="100134">MVSPVLVGRAAETGAVRDAYARARSGAAVTVLVSGEAGIGKSRLVTAALSGLPDDPLVLSGGCLELGADAAPYVPFVAVLRHLVRRLGRDRVDAYLPLDGSALGAWLPGVRPAVPALGRTRLLEEMLTLLGAAAAERPVVVVVEDLHWADASSRELFTYLSRNLGDSRVLLVGTVRTGSLAADHPNRRLLAELGRRAELVRVELGPLSRRQVSELLAAIDGRPGDPERAGAVHRRSGGNPLFVEALSGAAPMSAGDLRDLLLDRIADLPDQARALLSVLAVAGAEVPDDLLAEVAGVTRLRDGLGALVGRDLVVAGADGYRIRHDLIRDAVYDTLLPLDRRHGHARYARALAGRDPDAPALAEHWTAAGEPELALPAAWRASRHVGSAHDERLHLLGLVLDGWSRVADPASLTGTERTAVLEEATFAAFAAGRSADGITYATAALDALDPAAEPDRTARLLGLRGRLAHRLDGSDGPDLHDALALVPPGRSDRLRAELLADAAFVDASTERYARARVHAEESLRLADGYGDPGLRARPLLVLAMLAGAAGDTVRSRRTFAEARQAARTAGDDPTYLTTYQWEALALGEAGEYRLAADLCHDGQRAAERLGMARSRGSMLAVVRAGQLRFLGEWDAAVDVVTDALADGPPPLYAAFLRLVAADVARCRGDADRFEVLLRQLTEFGAHRRDRRDFDPDFAVQRIADATARGELDAADSILTGYLDWPPPYPTDAMRLALAGVRLQRARRAAAPRNRRVAAATADRIAALTRFVDAVEACTATRRAYRATFDVLAGHGDLAAADRAADAWRALHNPHELATVLADGAGIALATNNRPGARTRLDEARRIASALGARPLLARVDEMLARARLSPAAEPPATPGFGLTARELDVLRVLARGRSNAQIAAELFVTGNTVATHVARILTKLGVATRTEAAAFAHRAGLLD</sequence>
<evidence type="ECO:0000259" key="3">
    <source>
        <dbReference type="PROSITE" id="PS50043"/>
    </source>
</evidence>
<dbReference type="SUPFAM" id="SSF52540">
    <property type="entry name" value="P-loop containing nucleoside triphosphate hydrolases"/>
    <property type="match status" value="1"/>
</dbReference>
<organism evidence="4 5">
    <name type="scientific">Actinocatenispora rupis</name>
    <dbReference type="NCBI Taxonomy" id="519421"/>
    <lineage>
        <taxon>Bacteria</taxon>
        <taxon>Bacillati</taxon>
        <taxon>Actinomycetota</taxon>
        <taxon>Actinomycetes</taxon>
        <taxon>Micromonosporales</taxon>
        <taxon>Micromonosporaceae</taxon>
        <taxon>Actinocatenispora</taxon>
    </lineage>
</organism>
<dbReference type="InterPro" id="IPR016032">
    <property type="entry name" value="Sig_transdc_resp-reg_C-effctor"/>
</dbReference>
<keyword evidence="2" id="KW-0067">ATP-binding</keyword>
<dbReference type="InterPro" id="IPR041664">
    <property type="entry name" value="AAA_16"/>
</dbReference>
<dbReference type="SMART" id="SM00421">
    <property type="entry name" value="HTH_LUXR"/>
    <property type="match status" value="1"/>
</dbReference>
<name>A0A8J3JD84_9ACTN</name>
<dbReference type="PANTHER" id="PTHR16305:SF35">
    <property type="entry name" value="TRANSCRIPTIONAL ACTIVATOR DOMAIN"/>
    <property type="match status" value="1"/>
</dbReference>
<dbReference type="Gene3D" id="1.10.10.10">
    <property type="entry name" value="Winged helix-like DNA-binding domain superfamily/Winged helix DNA-binding domain"/>
    <property type="match status" value="1"/>
</dbReference>
<dbReference type="PANTHER" id="PTHR16305">
    <property type="entry name" value="TESTICULAR SOLUBLE ADENYLYL CYCLASE"/>
    <property type="match status" value="1"/>
</dbReference>
<dbReference type="SUPFAM" id="SSF46894">
    <property type="entry name" value="C-terminal effector domain of the bipartite response regulators"/>
    <property type="match status" value="1"/>
</dbReference>
<dbReference type="Pfam" id="PF13191">
    <property type="entry name" value="AAA_16"/>
    <property type="match status" value="1"/>
</dbReference>
<dbReference type="AlphaFoldDB" id="A0A8J3JD84"/>
<reference evidence="4" key="1">
    <citation type="submission" date="2021-01" db="EMBL/GenBank/DDBJ databases">
        <title>Whole genome shotgun sequence of Actinocatenispora rupis NBRC 107355.</title>
        <authorList>
            <person name="Komaki H."/>
            <person name="Tamura T."/>
        </authorList>
    </citation>
    <scope>NUCLEOTIDE SEQUENCE</scope>
    <source>
        <strain evidence="4">NBRC 107355</strain>
    </source>
</reference>
<dbReference type="PROSITE" id="PS00622">
    <property type="entry name" value="HTH_LUXR_1"/>
    <property type="match status" value="1"/>
</dbReference>
<dbReference type="GO" id="GO:0004016">
    <property type="term" value="F:adenylate cyclase activity"/>
    <property type="evidence" value="ECO:0007669"/>
    <property type="project" value="TreeGrafter"/>
</dbReference>
<keyword evidence="5" id="KW-1185">Reference proteome</keyword>
<feature type="domain" description="HTH luxR-type" evidence="3">
    <location>
        <begin position="875"/>
        <end position="940"/>
    </location>
</feature>
<dbReference type="InterPro" id="IPR036388">
    <property type="entry name" value="WH-like_DNA-bd_sf"/>
</dbReference>